<dbReference type="Pfam" id="PF07045">
    <property type="entry name" value="DUF1330"/>
    <property type="match status" value="1"/>
</dbReference>
<protein>
    <recommendedName>
        <fullName evidence="1">DUF1330 domain-containing protein</fullName>
    </recommendedName>
</protein>
<evidence type="ECO:0000313" key="2">
    <source>
        <dbReference type="EMBL" id="SVD33067.1"/>
    </source>
</evidence>
<gene>
    <name evidence="2" type="ORF">METZ01_LOCUS385921</name>
</gene>
<dbReference type="InterPro" id="IPR011008">
    <property type="entry name" value="Dimeric_a/b-barrel"/>
</dbReference>
<sequence>MGVYLVRVADPEIYKNYTAHSPDVTNKYGGRFIVRGGPVEAIEGAPYNDRLVIVEFPSKEVAEAFYKSKDYQKIVGFRHQSSESRFLLAEGVGPGVVAPDAKVVKSG</sequence>
<proteinExistence type="predicted"/>
<dbReference type="AlphaFoldDB" id="A0A382UG76"/>
<dbReference type="Gene3D" id="3.30.70.100">
    <property type="match status" value="1"/>
</dbReference>
<accession>A0A382UG76</accession>
<dbReference type="PANTHER" id="PTHR41521:SF4">
    <property type="entry name" value="BLR0684 PROTEIN"/>
    <property type="match status" value="1"/>
</dbReference>
<dbReference type="PANTHER" id="PTHR41521">
    <property type="match status" value="1"/>
</dbReference>
<dbReference type="EMBL" id="UINC01143883">
    <property type="protein sequence ID" value="SVD33067.1"/>
    <property type="molecule type" value="Genomic_DNA"/>
</dbReference>
<dbReference type="InterPro" id="IPR010753">
    <property type="entry name" value="DUF1330"/>
</dbReference>
<name>A0A382UG76_9ZZZZ</name>
<organism evidence="2">
    <name type="scientific">marine metagenome</name>
    <dbReference type="NCBI Taxonomy" id="408172"/>
    <lineage>
        <taxon>unclassified sequences</taxon>
        <taxon>metagenomes</taxon>
        <taxon>ecological metagenomes</taxon>
    </lineage>
</organism>
<feature type="domain" description="DUF1330" evidence="1">
    <location>
        <begin position="6"/>
        <end position="92"/>
    </location>
</feature>
<evidence type="ECO:0000259" key="1">
    <source>
        <dbReference type="Pfam" id="PF07045"/>
    </source>
</evidence>
<dbReference type="SUPFAM" id="SSF54909">
    <property type="entry name" value="Dimeric alpha+beta barrel"/>
    <property type="match status" value="1"/>
</dbReference>
<reference evidence="2" key="1">
    <citation type="submission" date="2018-05" db="EMBL/GenBank/DDBJ databases">
        <authorList>
            <person name="Lanie J.A."/>
            <person name="Ng W.-L."/>
            <person name="Kazmierczak K.M."/>
            <person name="Andrzejewski T.M."/>
            <person name="Davidsen T.M."/>
            <person name="Wayne K.J."/>
            <person name="Tettelin H."/>
            <person name="Glass J.I."/>
            <person name="Rusch D."/>
            <person name="Podicherti R."/>
            <person name="Tsui H.-C.T."/>
            <person name="Winkler M.E."/>
        </authorList>
    </citation>
    <scope>NUCLEOTIDE SEQUENCE</scope>
</reference>